<dbReference type="GO" id="GO:0000270">
    <property type="term" value="P:peptidoglycan metabolic process"/>
    <property type="evidence" value="ECO:0007669"/>
    <property type="project" value="InterPro"/>
</dbReference>
<comment type="caution">
    <text evidence="7">The sequence shown here is derived from an EMBL/GenBank/DDBJ whole genome shotgun (WGS) entry which is preliminary data.</text>
</comment>
<dbReference type="GO" id="GO:0016020">
    <property type="term" value="C:membrane"/>
    <property type="evidence" value="ECO:0007669"/>
    <property type="project" value="InterPro"/>
</dbReference>
<dbReference type="GO" id="GO:0004553">
    <property type="term" value="F:hydrolase activity, hydrolyzing O-glycosyl compounds"/>
    <property type="evidence" value="ECO:0007669"/>
    <property type="project" value="InterPro"/>
</dbReference>
<sequence>MSLKSCVRSLVVQTALASIYVAGAAAQTALPTAGPMPTLRSGAPVPPAPIDNSRFGAPAPVPSPAPALAPRPAAPAAAAAPAANAFTSSIAAPARSASVRPVRGSLKDGLDATHNDMRTARAIRAGMAPDSLDHQILTWAIALRGGSDVPASEIGAAMRELQGWPGMQTLRENSERALYREDRPATDILNTFASSAPQTPQGNMALARALIQTGQAGKAKSIIVSVWRNERLDQSLETQILNNFGTLLTKADHKYRMDMLLYAGRVSDAQRVAGLANSETLYRARAASIRGAADADQLLARVPANQRSDPSFLFTQAENLRKKNQPVEAAKILMSAPRDPALLVDGDKWWNEQRIVSRMLLERGQAAEAYRLVSRHSASGIVSRVEAEFHAGWYAMRALGDPRTAGAHFAKIAQVSNRPLTQSRAYYWMGRAAEVGGPGNANRYFAQAAQYGATFYGQLAAVRLRQTPGDIRYPSPSNSDRQRFQNRNAVKAILRLQEIGSDWRAAQLYRSLSEELESPGELALLAGLAERRGNHALSLDVGKRAYARGVNAPALAFPTGVIPDSARISPSGKALAYAIARQESAFNPRAKSPVGALGLLQLMPATAQSLSKEAGLPYSEAKLLSDVSYNAQLGSQYLGNQISSFDGSYVLTFAAYNAGPRRAREWIQRFGDPRGQPLDEVVDWIEMIPFTETRNYVQRVMENYQVYKIRLGAGFSIEKDLRTGRN</sequence>
<dbReference type="RefSeq" id="WP_149300348.1">
    <property type="nucleotide sequence ID" value="NZ_VTWH01000002.1"/>
</dbReference>
<evidence type="ECO:0000256" key="2">
    <source>
        <dbReference type="ARBA" id="ARBA00009387"/>
    </source>
</evidence>
<dbReference type="SUPFAM" id="SSF53955">
    <property type="entry name" value="Lysozyme-like"/>
    <property type="match status" value="1"/>
</dbReference>
<feature type="chain" id="PRO_5022870218" evidence="5">
    <location>
        <begin position="25"/>
        <end position="726"/>
    </location>
</feature>
<evidence type="ECO:0000313" key="7">
    <source>
        <dbReference type="EMBL" id="KAA0971038.1"/>
    </source>
</evidence>
<feature type="signal peptide" evidence="5">
    <location>
        <begin position="1"/>
        <end position="24"/>
    </location>
</feature>
<evidence type="ECO:0000313" key="8">
    <source>
        <dbReference type="Proteomes" id="UP000324738"/>
    </source>
</evidence>
<name>A0A5B0DXF6_9HYPH</name>
<feature type="region of interest" description="Disordered" evidence="4">
    <location>
        <begin position="37"/>
        <end position="71"/>
    </location>
</feature>
<dbReference type="Gene3D" id="1.10.530.10">
    <property type="match status" value="1"/>
</dbReference>
<protein>
    <submittedName>
        <fullName evidence="7">Lytic transglycosylase domain-containing protein</fullName>
    </submittedName>
</protein>
<dbReference type="InterPro" id="IPR000189">
    <property type="entry name" value="Transglyc_AS"/>
</dbReference>
<feature type="domain" description="Transglycosylase SLT" evidence="6">
    <location>
        <begin position="573"/>
        <end position="672"/>
    </location>
</feature>
<gene>
    <name evidence="7" type="ORF">FPY71_11345</name>
</gene>
<reference evidence="7 8" key="1">
    <citation type="submission" date="2019-08" db="EMBL/GenBank/DDBJ databases">
        <title>Aureimonas fodiniaquatilis sp. nov., isolated from a coal mine wastewater.</title>
        <authorList>
            <person name="Kim W."/>
        </authorList>
    </citation>
    <scope>NUCLEOTIDE SEQUENCE [LARGE SCALE GENOMIC DNA]</scope>
    <source>
        <strain evidence="7 8">CAU 1482</strain>
    </source>
</reference>
<dbReference type="InterPro" id="IPR008939">
    <property type="entry name" value="Lytic_TGlycosylase_superhlx_U"/>
</dbReference>
<accession>A0A5B0DXF6</accession>
<evidence type="ECO:0000256" key="4">
    <source>
        <dbReference type="SAM" id="MobiDB-lite"/>
    </source>
</evidence>
<comment type="similarity">
    <text evidence="1">Belongs to the transglycosylase Slt family.</text>
</comment>
<dbReference type="Proteomes" id="UP000324738">
    <property type="component" value="Unassembled WGS sequence"/>
</dbReference>
<dbReference type="AlphaFoldDB" id="A0A5B0DXF6"/>
<feature type="compositionally biased region" description="Pro residues" evidence="4">
    <location>
        <begin position="59"/>
        <end position="71"/>
    </location>
</feature>
<dbReference type="PANTHER" id="PTHR37423:SF2">
    <property type="entry name" value="MEMBRANE-BOUND LYTIC MUREIN TRANSGLYCOSYLASE C"/>
    <property type="match status" value="1"/>
</dbReference>
<dbReference type="GO" id="GO:0042597">
    <property type="term" value="C:periplasmic space"/>
    <property type="evidence" value="ECO:0007669"/>
    <property type="project" value="InterPro"/>
</dbReference>
<proteinExistence type="inferred from homology"/>
<evidence type="ECO:0000259" key="6">
    <source>
        <dbReference type="Pfam" id="PF01464"/>
    </source>
</evidence>
<dbReference type="PANTHER" id="PTHR37423">
    <property type="entry name" value="SOLUBLE LYTIC MUREIN TRANSGLYCOSYLASE-RELATED"/>
    <property type="match status" value="1"/>
</dbReference>
<dbReference type="Gene3D" id="1.25.20.10">
    <property type="entry name" value="Bacterial muramidases"/>
    <property type="match status" value="1"/>
</dbReference>
<dbReference type="GO" id="GO:0008933">
    <property type="term" value="F:peptidoglycan lytic transglycosylase activity"/>
    <property type="evidence" value="ECO:0007669"/>
    <property type="project" value="InterPro"/>
</dbReference>
<evidence type="ECO:0000256" key="3">
    <source>
        <dbReference type="ARBA" id="ARBA00022729"/>
    </source>
</evidence>
<dbReference type="PROSITE" id="PS00922">
    <property type="entry name" value="TRANSGLYCOSYLASE"/>
    <property type="match status" value="1"/>
</dbReference>
<evidence type="ECO:0000256" key="1">
    <source>
        <dbReference type="ARBA" id="ARBA00007734"/>
    </source>
</evidence>
<dbReference type="InterPro" id="IPR023346">
    <property type="entry name" value="Lysozyme-like_dom_sf"/>
</dbReference>
<dbReference type="OrthoDB" id="9815002at2"/>
<keyword evidence="8" id="KW-1185">Reference proteome</keyword>
<evidence type="ECO:0000256" key="5">
    <source>
        <dbReference type="SAM" id="SignalP"/>
    </source>
</evidence>
<dbReference type="CDD" id="cd13401">
    <property type="entry name" value="Slt70-like"/>
    <property type="match status" value="1"/>
</dbReference>
<organism evidence="7 8">
    <name type="scientific">Aureimonas fodinaquatilis</name>
    <dbReference type="NCBI Taxonomy" id="2565783"/>
    <lineage>
        <taxon>Bacteria</taxon>
        <taxon>Pseudomonadati</taxon>
        <taxon>Pseudomonadota</taxon>
        <taxon>Alphaproteobacteria</taxon>
        <taxon>Hyphomicrobiales</taxon>
        <taxon>Aurantimonadaceae</taxon>
        <taxon>Aureimonas</taxon>
    </lineage>
</organism>
<keyword evidence="3 5" id="KW-0732">Signal</keyword>
<comment type="similarity">
    <text evidence="2">Belongs to the virb1 family.</text>
</comment>
<dbReference type="Pfam" id="PF01464">
    <property type="entry name" value="SLT"/>
    <property type="match status" value="1"/>
</dbReference>
<dbReference type="EMBL" id="VTWH01000002">
    <property type="protein sequence ID" value="KAA0971038.1"/>
    <property type="molecule type" value="Genomic_DNA"/>
</dbReference>
<dbReference type="SUPFAM" id="SSF48435">
    <property type="entry name" value="Bacterial muramidases"/>
    <property type="match status" value="1"/>
</dbReference>
<dbReference type="InterPro" id="IPR008258">
    <property type="entry name" value="Transglycosylase_SLT_dom_1"/>
</dbReference>